<dbReference type="PANTHER" id="PTHR22572">
    <property type="entry name" value="SUGAR-1-PHOSPHATE GUANYL TRANSFERASE"/>
    <property type="match status" value="1"/>
</dbReference>
<dbReference type="InterPro" id="IPR000644">
    <property type="entry name" value="CBS_dom"/>
</dbReference>
<dbReference type="SMART" id="SM00116">
    <property type="entry name" value="CBS"/>
    <property type="match status" value="2"/>
</dbReference>
<evidence type="ECO:0000313" key="3">
    <source>
        <dbReference type="EMBL" id="KYG64174.1"/>
    </source>
</evidence>
<name>A0A161PR27_BDEBC</name>
<dbReference type="EMBL" id="LUKD01000006">
    <property type="protein sequence ID" value="KYG64174.1"/>
    <property type="molecule type" value="Genomic_DNA"/>
</dbReference>
<evidence type="ECO:0000259" key="2">
    <source>
        <dbReference type="PROSITE" id="PS51371"/>
    </source>
</evidence>
<dbReference type="InterPro" id="IPR005835">
    <property type="entry name" value="NTP_transferase_dom"/>
</dbReference>
<dbReference type="CDD" id="cd04607">
    <property type="entry name" value="CBS_pair_NTP_transferase_assoc"/>
    <property type="match status" value="1"/>
</dbReference>
<dbReference type="CDD" id="cd06426">
    <property type="entry name" value="NTP_transferase_like_2"/>
    <property type="match status" value="1"/>
</dbReference>
<dbReference type="AlphaFoldDB" id="A0A161PR27"/>
<dbReference type="Gene3D" id="3.90.550.10">
    <property type="entry name" value="Spore Coat Polysaccharide Biosynthesis Protein SpsA, Chain A"/>
    <property type="match status" value="1"/>
</dbReference>
<dbReference type="SUPFAM" id="SSF54631">
    <property type="entry name" value="CBS-domain pair"/>
    <property type="match status" value="1"/>
</dbReference>
<dbReference type="Pfam" id="PF00483">
    <property type="entry name" value="NTP_transferase"/>
    <property type="match status" value="1"/>
</dbReference>
<comment type="caution">
    <text evidence="3">The sequence shown here is derived from an EMBL/GenBank/DDBJ whole genome shotgun (WGS) entry which is preliminary data.</text>
</comment>
<dbReference type="Gene3D" id="3.10.580.10">
    <property type="entry name" value="CBS-domain"/>
    <property type="match status" value="1"/>
</dbReference>
<proteinExistence type="predicted"/>
<dbReference type="Pfam" id="PF00571">
    <property type="entry name" value="CBS"/>
    <property type="match status" value="2"/>
</dbReference>
<dbReference type="InterPro" id="IPR029044">
    <property type="entry name" value="Nucleotide-diphossugar_trans"/>
</dbReference>
<gene>
    <name evidence="3" type="ORF">AZI87_13070</name>
</gene>
<protein>
    <submittedName>
        <fullName evidence="3">Alcohol dehydrogenase</fullName>
    </submittedName>
</protein>
<evidence type="ECO:0000256" key="1">
    <source>
        <dbReference type="PROSITE-ProRule" id="PRU00703"/>
    </source>
</evidence>
<reference evidence="3 4" key="1">
    <citation type="submission" date="2016-03" db="EMBL/GenBank/DDBJ databases">
        <authorList>
            <person name="Ploux O."/>
        </authorList>
    </citation>
    <scope>NUCLEOTIDE SEQUENCE [LARGE SCALE GENOMIC DNA]</scope>
    <source>
        <strain evidence="3 4">EC13</strain>
    </source>
</reference>
<dbReference type="InterPro" id="IPR046342">
    <property type="entry name" value="CBS_dom_sf"/>
</dbReference>
<dbReference type="Proteomes" id="UP000075799">
    <property type="component" value="Unassembled WGS sequence"/>
</dbReference>
<dbReference type="PROSITE" id="PS51371">
    <property type="entry name" value="CBS"/>
    <property type="match status" value="2"/>
</dbReference>
<dbReference type="SUPFAM" id="SSF53448">
    <property type="entry name" value="Nucleotide-diphospho-sugar transferases"/>
    <property type="match status" value="1"/>
</dbReference>
<dbReference type="RefSeq" id="WP_063208000.1">
    <property type="nucleotide sequence ID" value="NZ_LUKD01000006.1"/>
</dbReference>
<organism evidence="3 4">
    <name type="scientific">Bdellovibrio bacteriovorus</name>
    <dbReference type="NCBI Taxonomy" id="959"/>
    <lineage>
        <taxon>Bacteria</taxon>
        <taxon>Pseudomonadati</taxon>
        <taxon>Bdellovibrionota</taxon>
        <taxon>Bdellovibrionia</taxon>
        <taxon>Bdellovibrionales</taxon>
        <taxon>Pseudobdellovibrionaceae</taxon>
        <taxon>Bdellovibrio</taxon>
    </lineage>
</organism>
<accession>A0A161PR27</accession>
<feature type="domain" description="CBS" evidence="2">
    <location>
        <begin position="1"/>
        <end position="58"/>
    </location>
</feature>
<dbReference type="InterPro" id="IPR050486">
    <property type="entry name" value="Mannose-1P_guanyltransferase"/>
</dbReference>
<feature type="domain" description="CBS" evidence="2">
    <location>
        <begin position="66"/>
        <end position="122"/>
    </location>
</feature>
<keyword evidence="1" id="KW-0129">CBS domain</keyword>
<dbReference type="OrthoDB" id="9803871at2"/>
<evidence type="ECO:0000313" key="4">
    <source>
        <dbReference type="Proteomes" id="UP000075799"/>
    </source>
</evidence>
<sequence length="350" mass="39659">MKATSDIFVSPQDTLRRAMEIIDKNSLQICFVVDRDGRLVGALTDGDIRRALLKSAQMDQQIETFMNRTPKSIGEGVPKNEVLAKMRQWNIRHLPVLDNNGRIVRIEGSDELLGLIKRNNKVILMVGGFGKRLSPLTDNMPKPLLRVGGRPILETIVRRFSELGFHKFVFVVNYRAEMIQEHFRDGEKWGVSIEYLHEDTPLGTCGGLSMLKNKPQEPFFVMNGDILTRANFAEMLDAHVSTGAAATMAVREHYVEIPYGVVKVDGDKILSIEEKPKELTFVNAGIYILSPEALTHVPQGQFFDMPSLFTVLKKEDNLVRCFKLKDYWVDIGRLEDFHRAQADFEGYFGG</sequence>